<evidence type="ECO:0000313" key="3">
    <source>
        <dbReference type="Proteomes" id="UP001489004"/>
    </source>
</evidence>
<gene>
    <name evidence="2" type="ORF">WJX72_004408</name>
</gene>
<organism evidence="2 3">
    <name type="scientific">[Myrmecia] bisecta</name>
    <dbReference type="NCBI Taxonomy" id="41462"/>
    <lineage>
        <taxon>Eukaryota</taxon>
        <taxon>Viridiplantae</taxon>
        <taxon>Chlorophyta</taxon>
        <taxon>core chlorophytes</taxon>
        <taxon>Trebouxiophyceae</taxon>
        <taxon>Trebouxiales</taxon>
        <taxon>Trebouxiaceae</taxon>
        <taxon>Myrmecia</taxon>
    </lineage>
</organism>
<proteinExistence type="predicted"/>
<feature type="region of interest" description="Disordered" evidence="1">
    <location>
        <begin position="167"/>
        <end position="186"/>
    </location>
</feature>
<evidence type="ECO:0000313" key="2">
    <source>
        <dbReference type="EMBL" id="KAK9812830.1"/>
    </source>
</evidence>
<dbReference type="Proteomes" id="UP001489004">
    <property type="component" value="Unassembled WGS sequence"/>
</dbReference>
<feature type="compositionally biased region" description="Low complexity" evidence="1">
    <location>
        <begin position="119"/>
        <end position="133"/>
    </location>
</feature>
<protein>
    <submittedName>
        <fullName evidence="2">Uncharacterized protein</fullName>
    </submittedName>
</protein>
<dbReference type="EMBL" id="JALJOR010000008">
    <property type="protein sequence ID" value="KAK9812830.1"/>
    <property type="molecule type" value="Genomic_DNA"/>
</dbReference>
<accession>A0AAW1PSM2</accession>
<reference evidence="2 3" key="1">
    <citation type="journal article" date="2024" name="Nat. Commun.">
        <title>Phylogenomics reveals the evolutionary origins of lichenization in chlorophyte algae.</title>
        <authorList>
            <person name="Puginier C."/>
            <person name="Libourel C."/>
            <person name="Otte J."/>
            <person name="Skaloud P."/>
            <person name="Haon M."/>
            <person name="Grisel S."/>
            <person name="Petersen M."/>
            <person name="Berrin J.G."/>
            <person name="Delaux P.M."/>
            <person name="Dal Grande F."/>
            <person name="Keller J."/>
        </authorList>
    </citation>
    <scope>NUCLEOTIDE SEQUENCE [LARGE SCALE GENOMIC DNA]</scope>
    <source>
        <strain evidence="2 3">SAG 2043</strain>
    </source>
</reference>
<comment type="caution">
    <text evidence="2">The sequence shown here is derived from an EMBL/GenBank/DDBJ whole genome shotgun (WGS) entry which is preliminary data.</text>
</comment>
<sequence length="186" mass="18959">MAQYCPGDDLPDPGLETVTLCDGTEAVCDAICCTGDYCIQCGCTALTGLLTDSEFALQDALCTTIDNSQNLDDFCTIALDNVVSSVASLSETCITAAAQALAAPCSTYFLDGTDSSGSSSSDIPSSPGSVGVPHAADAVFNSPSPRLSPSLRISPFASPGSLSQFGNLVFRRTQTGNPAQAPAGKK</sequence>
<feature type="region of interest" description="Disordered" evidence="1">
    <location>
        <begin position="119"/>
        <end position="145"/>
    </location>
</feature>
<name>A0AAW1PSM2_9CHLO</name>
<dbReference type="AlphaFoldDB" id="A0AAW1PSM2"/>
<keyword evidence="3" id="KW-1185">Reference proteome</keyword>
<feature type="compositionally biased region" description="Polar residues" evidence="1">
    <location>
        <begin position="167"/>
        <end position="178"/>
    </location>
</feature>
<evidence type="ECO:0000256" key="1">
    <source>
        <dbReference type="SAM" id="MobiDB-lite"/>
    </source>
</evidence>